<dbReference type="AlphaFoldDB" id="A0A0L7RHX7"/>
<dbReference type="Proteomes" id="UP000053825">
    <property type="component" value="Unassembled WGS sequence"/>
</dbReference>
<dbReference type="InterPro" id="IPR036397">
    <property type="entry name" value="RNaseH_sf"/>
</dbReference>
<keyword evidence="2" id="KW-1185">Reference proteome</keyword>
<protein>
    <submittedName>
        <fullName evidence="1">Uncharacterized protein</fullName>
    </submittedName>
</protein>
<dbReference type="STRING" id="597456.A0A0L7RHX7"/>
<evidence type="ECO:0000313" key="1">
    <source>
        <dbReference type="EMBL" id="KOC70424.1"/>
    </source>
</evidence>
<sequence length="77" mass="8813">QNDGCPTLYARKVREPLDELYPNRWIGRGGSVSWPAPSPDLTPLDFFLQGVLRNIVYQEIPTTPENMRHGLLQHVLK</sequence>
<name>A0A0L7RHX7_9HYME</name>
<gene>
    <name evidence="1" type="ORF">WH47_08082</name>
</gene>
<proteinExistence type="predicted"/>
<accession>A0A0L7RHX7</accession>
<dbReference type="PANTHER" id="PTHR47326">
    <property type="entry name" value="TRANSPOSABLE ELEMENT TC3 TRANSPOSASE-LIKE PROTEIN"/>
    <property type="match status" value="1"/>
</dbReference>
<organism evidence="1 2">
    <name type="scientific">Habropoda laboriosa</name>
    <dbReference type="NCBI Taxonomy" id="597456"/>
    <lineage>
        <taxon>Eukaryota</taxon>
        <taxon>Metazoa</taxon>
        <taxon>Ecdysozoa</taxon>
        <taxon>Arthropoda</taxon>
        <taxon>Hexapoda</taxon>
        <taxon>Insecta</taxon>
        <taxon>Pterygota</taxon>
        <taxon>Neoptera</taxon>
        <taxon>Endopterygota</taxon>
        <taxon>Hymenoptera</taxon>
        <taxon>Apocrita</taxon>
        <taxon>Aculeata</taxon>
        <taxon>Apoidea</taxon>
        <taxon>Anthophila</taxon>
        <taxon>Apidae</taxon>
        <taxon>Habropoda</taxon>
    </lineage>
</organism>
<dbReference type="PANTHER" id="PTHR47326:SF1">
    <property type="entry name" value="HTH PSQ-TYPE DOMAIN-CONTAINING PROTEIN"/>
    <property type="match status" value="1"/>
</dbReference>
<evidence type="ECO:0000313" key="2">
    <source>
        <dbReference type="Proteomes" id="UP000053825"/>
    </source>
</evidence>
<dbReference type="GO" id="GO:0003676">
    <property type="term" value="F:nucleic acid binding"/>
    <property type="evidence" value="ECO:0007669"/>
    <property type="project" value="InterPro"/>
</dbReference>
<dbReference type="EMBL" id="KQ414589">
    <property type="protein sequence ID" value="KOC70424.1"/>
    <property type="molecule type" value="Genomic_DNA"/>
</dbReference>
<feature type="non-terminal residue" evidence="1">
    <location>
        <position position="1"/>
    </location>
</feature>
<reference evidence="1 2" key="1">
    <citation type="submission" date="2015-07" db="EMBL/GenBank/DDBJ databases">
        <title>The genome of Habropoda laboriosa.</title>
        <authorList>
            <person name="Pan H."/>
            <person name="Kapheim K."/>
        </authorList>
    </citation>
    <scope>NUCLEOTIDE SEQUENCE [LARGE SCALE GENOMIC DNA]</scope>
    <source>
        <strain evidence="1">0110345459</strain>
    </source>
</reference>
<dbReference type="Gene3D" id="3.30.420.10">
    <property type="entry name" value="Ribonuclease H-like superfamily/Ribonuclease H"/>
    <property type="match status" value="1"/>
</dbReference>